<feature type="transmembrane region" description="Helical" evidence="8">
    <location>
        <begin position="53"/>
        <end position="76"/>
    </location>
</feature>
<dbReference type="Proteomes" id="UP000255277">
    <property type="component" value="Unassembled WGS sequence"/>
</dbReference>
<comment type="subcellular location">
    <subcellularLocation>
        <location evidence="1">Cell membrane</location>
        <topology evidence="1">Multi-pass membrane protein</topology>
    </subcellularLocation>
</comment>
<organism evidence="9 10">
    <name type="scientific">Staphylococcus gallinarum</name>
    <dbReference type="NCBI Taxonomy" id="1293"/>
    <lineage>
        <taxon>Bacteria</taxon>
        <taxon>Bacillati</taxon>
        <taxon>Bacillota</taxon>
        <taxon>Bacilli</taxon>
        <taxon>Bacillales</taxon>
        <taxon>Staphylococcaceae</taxon>
        <taxon>Staphylococcus</taxon>
    </lineage>
</organism>
<gene>
    <name evidence="9" type="ORF">NCTC12195_00069</name>
</gene>
<evidence type="ECO:0000313" key="9">
    <source>
        <dbReference type="EMBL" id="SUM30670.1"/>
    </source>
</evidence>
<proteinExistence type="inferred from homology"/>
<sequence length="128" mass="14050">MYGIIIGIPLAAIVGGIFPRIALKIAPSAFERLGNQAAVGEVKVLKHDQLPSFGISLLTALSPVILMLLATVVQLVTGNEDGHAKGLEGFIYFYWNLSNCNVDRSIICHLYDGYTQKTKYERNYGYSN</sequence>
<keyword evidence="2" id="KW-0813">Transport</keyword>
<dbReference type="Pfam" id="PF02447">
    <property type="entry name" value="GntP_permease"/>
    <property type="match status" value="1"/>
</dbReference>
<keyword evidence="4 8" id="KW-0812">Transmembrane</keyword>
<protein>
    <submittedName>
        <fullName evidence="9">Gluconate permease</fullName>
    </submittedName>
</protein>
<accession>A0A380FAC3</accession>
<evidence type="ECO:0000256" key="7">
    <source>
        <dbReference type="ARBA" id="ARBA00049663"/>
    </source>
</evidence>
<dbReference type="AlphaFoldDB" id="A0A380FAC3"/>
<evidence type="ECO:0000256" key="4">
    <source>
        <dbReference type="ARBA" id="ARBA00022692"/>
    </source>
</evidence>
<dbReference type="PANTHER" id="PTHR30354:SF22">
    <property type="entry name" value="HIGH-AFFINITY GLUCONATE TRANSPORTER"/>
    <property type="match status" value="1"/>
</dbReference>
<evidence type="ECO:0000256" key="5">
    <source>
        <dbReference type="ARBA" id="ARBA00022989"/>
    </source>
</evidence>
<dbReference type="EMBL" id="UHDK01000001">
    <property type="protein sequence ID" value="SUM30670.1"/>
    <property type="molecule type" value="Genomic_DNA"/>
</dbReference>
<reference evidence="9 10" key="1">
    <citation type="submission" date="2018-06" db="EMBL/GenBank/DDBJ databases">
        <authorList>
            <consortium name="Pathogen Informatics"/>
            <person name="Doyle S."/>
        </authorList>
    </citation>
    <scope>NUCLEOTIDE SEQUENCE [LARGE SCALE GENOMIC DNA]</scope>
    <source>
        <strain evidence="9 10">NCTC12195</strain>
    </source>
</reference>
<keyword evidence="3" id="KW-1003">Cell membrane</keyword>
<keyword evidence="6 8" id="KW-0472">Membrane</keyword>
<dbReference type="InterPro" id="IPR003474">
    <property type="entry name" value="Glcn_transporter"/>
</dbReference>
<dbReference type="GO" id="GO:0005886">
    <property type="term" value="C:plasma membrane"/>
    <property type="evidence" value="ECO:0007669"/>
    <property type="project" value="UniProtKB-SubCell"/>
</dbReference>
<dbReference type="GO" id="GO:0015128">
    <property type="term" value="F:gluconate transmembrane transporter activity"/>
    <property type="evidence" value="ECO:0007669"/>
    <property type="project" value="InterPro"/>
</dbReference>
<evidence type="ECO:0000256" key="3">
    <source>
        <dbReference type="ARBA" id="ARBA00022475"/>
    </source>
</evidence>
<keyword evidence="5 8" id="KW-1133">Transmembrane helix</keyword>
<evidence type="ECO:0000313" key="10">
    <source>
        <dbReference type="Proteomes" id="UP000255277"/>
    </source>
</evidence>
<evidence type="ECO:0000256" key="6">
    <source>
        <dbReference type="ARBA" id="ARBA00023136"/>
    </source>
</evidence>
<dbReference type="PANTHER" id="PTHR30354">
    <property type="entry name" value="GNT FAMILY GLUCONATE TRANSPORTER"/>
    <property type="match status" value="1"/>
</dbReference>
<evidence type="ECO:0000256" key="1">
    <source>
        <dbReference type="ARBA" id="ARBA00004651"/>
    </source>
</evidence>
<evidence type="ECO:0000256" key="8">
    <source>
        <dbReference type="SAM" id="Phobius"/>
    </source>
</evidence>
<comment type="similarity">
    <text evidence="7">Belongs to the GntP permease family.</text>
</comment>
<name>A0A380FAC3_STAGA</name>
<evidence type="ECO:0000256" key="2">
    <source>
        <dbReference type="ARBA" id="ARBA00022448"/>
    </source>
</evidence>
<feature type="transmembrane region" description="Helical" evidence="8">
    <location>
        <begin position="6"/>
        <end position="23"/>
    </location>
</feature>